<organism evidence="6 7">
    <name type="scientific">Spartinivicinus poritis</name>
    <dbReference type="NCBI Taxonomy" id="2994640"/>
    <lineage>
        <taxon>Bacteria</taxon>
        <taxon>Pseudomonadati</taxon>
        <taxon>Pseudomonadota</taxon>
        <taxon>Gammaproteobacteria</taxon>
        <taxon>Oceanospirillales</taxon>
        <taxon>Zooshikellaceae</taxon>
        <taxon>Spartinivicinus</taxon>
    </lineage>
</organism>
<keyword evidence="3" id="KW-0560">Oxidoreductase</keyword>
<dbReference type="InterPro" id="IPR003347">
    <property type="entry name" value="JmjC_dom"/>
</dbReference>
<dbReference type="Pfam" id="PF13621">
    <property type="entry name" value="Cupin_8"/>
    <property type="match status" value="1"/>
</dbReference>
<dbReference type="PANTHER" id="PTHR12461:SF106">
    <property type="entry name" value="BIFUNCTIONAL PEPTIDASE AND ARGINYL-HYDROXYLASE JMJD5"/>
    <property type="match status" value="1"/>
</dbReference>
<dbReference type="InterPro" id="IPR041667">
    <property type="entry name" value="Cupin_8"/>
</dbReference>
<dbReference type="Proteomes" id="UP001528823">
    <property type="component" value="Unassembled WGS sequence"/>
</dbReference>
<evidence type="ECO:0000256" key="4">
    <source>
        <dbReference type="ARBA" id="ARBA00023004"/>
    </source>
</evidence>
<dbReference type="SMART" id="SM00558">
    <property type="entry name" value="JmjC"/>
    <property type="match status" value="1"/>
</dbReference>
<sequence>MLTKIPIAIDEVTDIQPAAFKSQYVDGHRPLIIRGGVSHWPAMQWNSNEYLLKIAGDQRVKVDVFPLSKQGKILLESGSEEVMSIKDFTMKFFQEDCYHYISDQNLPPPLYQDLNEHCVSSVFPVERRRTFWWGKNGQKSFLHYDDNENFMCQFDGEKAFLLFDITDFDYLYPKDETEYRSLADLEQHDSNQFPLLAKATPYVARISPGDVLYVPCYWWHQVKSFGRNIAVSYIINESMEQRVRVTGKLIEAGALPVSDSIRDDLLNIIGLDETPSRRNALLKKYHREYQQQQGKSYYPHSIFHRLIEENLLDILYGHATY</sequence>
<dbReference type="PANTHER" id="PTHR12461">
    <property type="entry name" value="HYPOXIA-INDUCIBLE FACTOR 1 ALPHA INHIBITOR-RELATED"/>
    <property type="match status" value="1"/>
</dbReference>
<dbReference type="Gene3D" id="2.60.120.650">
    <property type="entry name" value="Cupin"/>
    <property type="match status" value="1"/>
</dbReference>
<evidence type="ECO:0000313" key="7">
    <source>
        <dbReference type="Proteomes" id="UP001528823"/>
    </source>
</evidence>
<accession>A0ABT5U726</accession>
<proteinExistence type="predicted"/>
<evidence type="ECO:0000256" key="2">
    <source>
        <dbReference type="ARBA" id="ARBA00022723"/>
    </source>
</evidence>
<evidence type="ECO:0000259" key="5">
    <source>
        <dbReference type="PROSITE" id="PS51184"/>
    </source>
</evidence>
<protein>
    <submittedName>
        <fullName evidence="6">Cupin-like domain-containing protein</fullName>
    </submittedName>
</protein>
<comment type="caution">
    <text evidence="6">The sequence shown here is derived from an EMBL/GenBank/DDBJ whole genome shotgun (WGS) entry which is preliminary data.</text>
</comment>
<gene>
    <name evidence="6" type="ORF">ORQ98_08455</name>
</gene>
<evidence type="ECO:0000313" key="6">
    <source>
        <dbReference type="EMBL" id="MDE1462000.1"/>
    </source>
</evidence>
<evidence type="ECO:0000256" key="1">
    <source>
        <dbReference type="ARBA" id="ARBA00001954"/>
    </source>
</evidence>
<dbReference type="EMBL" id="JAPMOU010000008">
    <property type="protein sequence ID" value="MDE1462000.1"/>
    <property type="molecule type" value="Genomic_DNA"/>
</dbReference>
<evidence type="ECO:0000256" key="3">
    <source>
        <dbReference type="ARBA" id="ARBA00023002"/>
    </source>
</evidence>
<comment type="cofactor">
    <cofactor evidence="1">
        <name>Fe(2+)</name>
        <dbReference type="ChEBI" id="CHEBI:29033"/>
    </cofactor>
</comment>
<keyword evidence="2" id="KW-0479">Metal-binding</keyword>
<dbReference type="PROSITE" id="PS51184">
    <property type="entry name" value="JMJC"/>
    <property type="match status" value="1"/>
</dbReference>
<keyword evidence="4" id="KW-0408">Iron</keyword>
<dbReference type="SUPFAM" id="SSF51197">
    <property type="entry name" value="Clavaminate synthase-like"/>
    <property type="match status" value="1"/>
</dbReference>
<feature type="domain" description="JmjC" evidence="5">
    <location>
        <begin position="95"/>
        <end position="252"/>
    </location>
</feature>
<reference evidence="6 7" key="1">
    <citation type="submission" date="2022-11" db="EMBL/GenBank/DDBJ databases">
        <title>Spartinivicinus poritis sp. nov., isolated from scleractinian coral Porites lutea.</title>
        <authorList>
            <person name="Zhang G."/>
            <person name="Cai L."/>
            <person name="Wei Q."/>
        </authorList>
    </citation>
    <scope>NUCLEOTIDE SEQUENCE [LARGE SCALE GENOMIC DNA]</scope>
    <source>
        <strain evidence="6 7">A2-2</strain>
    </source>
</reference>
<dbReference type="RefSeq" id="WP_274688359.1">
    <property type="nucleotide sequence ID" value="NZ_JAPMOU010000008.1"/>
</dbReference>
<name>A0ABT5U726_9GAMM</name>
<keyword evidence="7" id="KW-1185">Reference proteome</keyword>